<dbReference type="PROSITE" id="PS51077">
    <property type="entry name" value="HTH_ICLR"/>
    <property type="match status" value="1"/>
</dbReference>
<dbReference type="Proteomes" id="UP001597314">
    <property type="component" value="Unassembled WGS sequence"/>
</dbReference>
<feature type="domain" description="IclR-ED" evidence="5">
    <location>
        <begin position="80"/>
        <end position="265"/>
    </location>
</feature>
<evidence type="ECO:0000313" key="6">
    <source>
        <dbReference type="EMBL" id="MFD2184018.1"/>
    </source>
</evidence>
<dbReference type="SUPFAM" id="SSF55781">
    <property type="entry name" value="GAF domain-like"/>
    <property type="match status" value="1"/>
</dbReference>
<evidence type="ECO:0000256" key="3">
    <source>
        <dbReference type="ARBA" id="ARBA00023163"/>
    </source>
</evidence>
<accession>A0ABW5AM66</accession>
<protein>
    <submittedName>
        <fullName evidence="6">IclR family transcriptional regulator</fullName>
    </submittedName>
</protein>
<evidence type="ECO:0000256" key="1">
    <source>
        <dbReference type="ARBA" id="ARBA00023015"/>
    </source>
</evidence>
<reference evidence="7" key="1">
    <citation type="journal article" date="2019" name="Int. J. Syst. Evol. Microbiol.">
        <title>The Global Catalogue of Microorganisms (GCM) 10K type strain sequencing project: providing services to taxonomists for standard genome sequencing and annotation.</title>
        <authorList>
            <consortium name="The Broad Institute Genomics Platform"/>
            <consortium name="The Broad Institute Genome Sequencing Center for Infectious Disease"/>
            <person name="Wu L."/>
            <person name="Ma J."/>
        </authorList>
    </citation>
    <scope>NUCLEOTIDE SEQUENCE [LARGE SCALE GENOMIC DNA]</scope>
    <source>
        <strain evidence="7">CGMCC 1.6774</strain>
    </source>
</reference>
<keyword evidence="7" id="KW-1185">Reference proteome</keyword>
<sequence>MNDRLEHASTVPAAVGVPPVERAIRLLRAIAEGDPVTNMSRTARALAINRTTLMRLLQTLEAERFIERRPQGDGYRIGLGLVGIAAGASYSQDLVQTAMPVVTHLAESVGLSAHVGVLDGTDALYLVRQVPNVPLASNIHVGSRVPAYATTLGRIIVAFWPDEKIDRVFGDLTFTAYSKHSPRTLDAFKAMLAADRAAGLAWSESHYVSGVSSFAGPIFDRTGEPVAAVNVTGPAQVFSAEPGRRSRIGEAVRAAADEISKRLGHVAKPATPAAPTTRRRTA</sequence>
<dbReference type="RefSeq" id="WP_378479162.1">
    <property type="nucleotide sequence ID" value="NZ_JBHUIW010000022.1"/>
</dbReference>
<dbReference type="PANTHER" id="PTHR30136">
    <property type="entry name" value="HELIX-TURN-HELIX TRANSCRIPTIONAL REGULATOR, ICLR FAMILY"/>
    <property type="match status" value="1"/>
</dbReference>
<dbReference type="SMART" id="SM00346">
    <property type="entry name" value="HTH_ICLR"/>
    <property type="match status" value="1"/>
</dbReference>
<dbReference type="Pfam" id="PF01614">
    <property type="entry name" value="IclR_C"/>
    <property type="match status" value="1"/>
</dbReference>
<name>A0ABW5AM66_9BRAD</name>
<evidence type="ECO:0000313" key="7">
    <source>
        <dbReference type="Proteomes" id="UP001597314"/>
    </source>
</evidence>
<keyword evidence="1" id="KW-0805">Transcription regulation</keyword>
<evidence type="ECO:0000259" key="4">
    <source>
        <dbReference type="PROSITE" id="PS51077"/>
    </source>
</evidence>
<dbReference type="PANTHER" id="PTHR30136:SF24">
    <property type="entry name" value="HTH-TYPE TRANSCRIPTIONAL REPRESSOR ALLR"/>
    <property type="match status" value="1"/>
</dbReference>
<dbReference type="InterPro" id="IPR029016">
    <property type="entry name" value="GAF-like_dom_sf"/>
</dbReference>
<dbReference type="InterPro" id="IPR036390">
    <property type="entry name" value="WH_DNA-bd_sf"/>
</dbReference>
<gene>
    <name evidence="6" type="ORF">ACFSOX_17830</name>
</gene>
<organism evidence="6 7">
    <name type="scientific">Rhodoplanes azumiensis</name>
    <dbReference type="NCBI Taxonomy" id="1897628"/>
    <lineage>
        <taxon>Bacteria</taxon>
        <taxon>Pseudomonadati</taxon>
        <taxon>Pseudomonadota</taxon>
        <taxon>Alphaproteobacteria</taxon>
        <taxon>Hyphomicrobiales</taxon>
        <taxon>Nitrobacteraceae</taxon>
        <taxon>Rhodoplanes</taxon>
    </lineage>
</organism>
<dbReference type="InterPro" id="IPR050707">
    <property type="entry name" value="HTH_MetabolicPath_Reg"/>
</dbReference>
<evidence type="ECO:0000256" key="2">
    <source>
        <dbReference type="ARBA" id="ARBA00023125"/>
    </source>
</evidence>
<dbReference type="Gene3D" id="1.10.10.10">
    <property type="entry name" value="Winged helix-like DNA-binding domain superfamily/Winged helix DNA-binding domain"/>
    <property type="match status" value="1"/>
</dbReference>
<dbReference type="Pfam" id="PF09339">
    <property type="entry name" value="HTH_IclR"/>
    <property type="match status" value="1"/>
</dbReference>
<proteinExistence type="predicted"/>
<dbReference type="SUPFAM" id="SSF46785">
    <property type="entry name" value="Winged helix' DNA-binding domain"/>
    <property type="match status" value="1"/>
</dbReference>
<dbReference type="PROSITE" id="PS51078">
    <property type="entry name" value="ICLR_ED"/>
    <property type="match status" value="1"/>
</dbReference>
<feature type="domain" description="HTH iclR-type" evidence="4">
    <location>
        <begin position="17"/>
        <end position="79"/>
    </location>
</feature>
<keyword evidence="2" id="KW-0238">DNA-binding</keyword>
<dbReference type="Gene3D" id="3.30.450.40">
    <property type="match status" value="1"/>
</dbReference>
<comment type="caution">
    <text evidence="6">The sequence shown here is derived from an EMBL/GenBank/DDBJ whole genome shotgun (WGS) entry which is preliminary data.</text>
</comment>
<dbReference type="InterPro" id="IPR036388">
    <property type="entry name" value="WH-like_DNA-bd_sf"/>
</dbReference>
<dbReference type="EMBL" id="JBHUIW010000022">
    <property type="protein sequence ID" value="MFD2184018.1"/>
    <property type="molecule type" value="Genomic_DNA"/>
</dbReference>
<evidence type="ECO:0000259" key="5">
    <source>
        <dbReference type="PROSITE" id="PS51078"/>
    </source>
</evidence>
<dbReference type="InterPro" id="IPR005471">
    <property type="entry name" value="Tscrpt_reg_IclR_N"/>
</dbReference>
<keyword evidence="3" id="KW-0804">Transcription</keyword>
<dbReference type="InterPro" id="IPR014757">
    <property type="entry name" value="Tscrpt_reg_IclR_C"/>
</dbReference>